<sequence>MTTVSIASPSWITKLRRPELRAELSDRFVKFDTKENKSVLIELLRLRLRCEILLRGNNFLNTDDFHRLLVPFLANDALMAIRLASKPWSRVADAFIDEGVLSGEFIVHDGKDLDLSVVYGRRERRELVTCVIFLPNIAQVGDWTCYMAINLVVVDIPEGVKSIREGAFADCRSLTNVSFPTTLTSIGDRAFGNCRSLDNVDLLHTNLQELGWYTFSTFLELKSITVPDSLYAWSTNVFVDCSKLVPSNIKDRNTIAVVAYLRSKQQNS</sequence>
<dbReference type="SUPFAM" id="SSF52058">
    <property type="entry name" value="L domain-like"/>
    <property type="match status" value="1"/>
</dbReference>
<organism evidence="1 2">
    <name type="scientific">Triparma laevis f. inornata</name>
    <dbReference type="NCBI Taxonomy" id="1714386"/>
    <lineage>
        <taxon>Eukaryota</taxon>
        <taxon>Sar</taxon>
        <taxon>Stramenopiles</taxon>
        <taxon>Ochrophyta</taxon>
        <taxon>Bolidophyceae</taxon>
        <taxon>Parmales</taxon>
        <taxon>Triparmaceae</taxon>
        <taxon>Triparma</taxon>
    </lineage>
</organism>
<gene>
    <name evidence="1" type="ORF">TL16_g12206</name>
</gene>
<reference evidence="2" key="1">
    <citation type="journal article" date="2023" name="Commun. Biol.">
        <title>Genome analysis of Parmales, the sister group of diatoms, reveals the evolutionary specialization of diatoms from phago-mixotrophs to photoautotrophs.</title>
        <authorList>
            <person name="Ban H."/>
            <person name="Sato S."/>
            <person name="Yoshikawa S."/>
            <person name="Yamada K."/>
            <person name="Nakamura Y."/>
            <person name="Ichinomiya M."/>
            <person name="Sato N."/>
            <person name="Blanc-Mathieu R."/>
            <person name="Endo H."/>
            <person name="Kuwata A."/>
            <person name="Ogata H."/>
        </authorList>
    </citation>
    <scope>NUCLEOTIDE SEQUENCE [LARGE SCALE GENOMIC DNA]</scope>
</reference>
<comment type="caution">
    <text evidence="1">The sequence shown here is derived from an EMBL/GenBank/DDBJ whole genome shotgun (WGS) entry which is preliminary data.</text>
</comment>
<dbReference type="Proteomes" id="UP001162640">
    <property type="component" value="Unassembled WGS sequence"/>
</dbReference>
<dbReference type="InterPro" id="IPR032675">
    <property type="entry name" value="LRR_dom_sf"/>
</dbReference>
<proteinExistence type="predicted"/>
<dbReference type="Pfam" id="PF13306">
    <property type="entry name" value="LRR_5"/>
    <property type="match status" value="1"/>
</dbReference>
<evidence type="ECO:0008006" key="3">
    <source>
        <dbReference type="Google" id="ProtNLM"/>
    </source>
</evidence>
<dbReference type="InterPro" id="IPR026906">
    <property type="entry name" value="LRR_5"/>
</dbReference>
<evidence type="ECO:0000313" key="1">
    <source>
        <dbReference type="EMBL" id="GMH91953.1"/>
    </source>
</evidence>
<dbReference type="PANTHER" id="PTHR45661">
    <property type="entry name" value="SURFACE ANTIGEN"/>
    <property type="match status" value="1"/>
</dbReference>
<dbReference type="EMBL" id="BLQM01000483">
    <property type="protein sequence ID" value="GMH91953.1"/>
    <property type="molecule type" value="Genomic_DNA"/>
</dbReference>
<evidence type="ECO:0000313" key="2">
    <source>
        <dbReference type="Proteomes" id="UP001162640"/>
    </source>
</evidence>
<dbReference type="AlphaFoldDB" id="A0A9W7EU92"/>
<dbReference type="InterPro" id="IPR053139">
    <property type="entry name" value="Surface_bspA-like"/>
</dbReference>
<name>A0A9W7EU92_9STRA</name>
<protein>
    <recommendedName>
        <fullName evidence="3">Leucine-rich repeat domain-containing protein</fullName>
    </recommendedName>
</protein>
<dbReference type="PANTHER" id="PTHR45661:SF3">
    <property type="entry name" value="IG-LIKE DOMAIN-CONTAINING PROTEIN"/>
    <property type="match status" value="1"/>
</dbReference>
<dbReference type="Gene3D" id="3.80.10.10">
    <property type="entry name" value="Ribonuclease Inhibitor"/>
    <property type="match status" value="1"/>
</dbReference>
<accession>A0A9W7EU92</accession>